<keyword evidence="2" id="KW-0472">Membrane</keyword>
<name>A0ABV7WHM0_9MICO</name>
<dbReference type="InterPro" id="IPR052529">
    <property type="entry name" value="Bact_Transport_Assoc"/>
</dbReference>
<dbReference type="PANTHER" id="PTHR30590:SF2">
    <property type="entry name" value="INNER MEMBRANE PROTEIN"/>
    <property type="match status" value="1"/>
</dbReference>
<comment type="caution">
    <text evidence="4">The sequence shown here is derived from an EMBL/GenBank/DDBJ whole genome shotgun (WGS) entry which is preliminary data.</text>
</comment>
<feature type="region of interest" description="Disordered" evidence="1">
    <location>
        <begin position="1"/>
        <end position="25"/>
    </location>
</feature>
<sequence>MTADAPATAGAPGTPPAVAVPPTARPGRYGRERLAAVDAVRGLALLGSAVATALAWLGGRTLTTGYRPVDGSGADRAVDVVTGLLVDNRVLMVFALLLGHGVAARMLRPTTGARGRSPDAAEWADGLGRSGTLLGLGALHAALVLDADVLGTLGVLLLVAVPLARARTAVHVLVVLVALPPLVLHGALDGFGGSIGFPDPPGDYLLSVVDRVGSWLFALVLLLPVQGGLLVAVVAGVRLARGGWAADPRAHRRGLLGLGAAGVLVGAAGAVPYVRVLGAGGTPEVGVALWSGVADAVAGPAGALGAVCLGLLVLAPRSPVAGGAQQVGAVGTGPAPTAGERARDALVVLGRHSLPAYLAHSVVLALVLAPWAGGAGARWGSAAVTALGVAVWAATLVAFVVVFKARDGGAAAVVARAPGGSGATVGRGTEDGGGTEGGGGQPSERQGRDRSSAT</sequence>
<dbReference type="EMBL" id="JBHRWW010000009">
    <property type="protein sequence ID" value="MFC3689328.1"/>
    <property type="molecule type" value="Genomic_DNA"/>
</dbReference>
<feature type="compositionally biased region" description="Gly residues" evidence="1">
    <location>
        <begin position="419"/>
        <end position="441"/>
    </location>
</feature>
<feature type="domain" description="DUF418" evidence="3">
    <location>
        <begin position="340"/>
        <end position="397"/>
    </location>
</feature>
<protein>
    <submittedName>
        <fullName evidence="4">DUF418 domain-containing protein</fullName>
    </submittedName>
</protein>
<reference evidence="5" key="1">
    <citation type="journal article" date="2019" name="Int. J. Syst. Evol. Microbiol.">
        <title>The Global Catalogue of Microorganisms (GCM) 10K type strain sequencing project: providing services to taxonomists for standard genome sequencing and annotation.</title>
        <authorList>
            <consortium name="The Broad Institute Genomics Platform"/>
            <consortium name="The Broad Institute Genome Sequencing Center for Infectious Disease"/>
            <person name="Wu L."/>
            <person name="Ma J."/>
        </authorList>
    </citation>
    <scope>NUCLEOTIDE SEQUENCE [LARGE SCALE GENOMIC DNA]</scope>
    <source>
        <strain evidence="5">NCAIM B.02333</strain>
    </source>
</reference>
<feature type="compositionally biased region" description="Low complexity" evidence="1">
    <location>
        <begin position="1"/>
        <end position="12"/>
    </location>
</feature>
<dbReference type="Proteomes" id="UP001595685">
    <property type="component" value="Unassembled WGS sequence"/>
</dbReference>
<feature type="transmembrane region" description="Helical" evidence="2">
    <location>
        <begin position="90"/>
        <end position="107"/>
    </location>
</feature>
<accession>A0ABV7WHM0</accession>
<evidence type="ECO:0000313" key="4">
    <source>
        <dbReference type="EMBL" id="MFC3689328.1"/>
    </source>
</evidence>
<evidence type="ECO:0000256" key="1">
    <source>
        <dbReference type="SAM" id="MobiDB-lite"/>
    </source>
</evidence>
<keyword evidence="5" id="KW-1185">Reference proteome</keyword>
<feature type="transmembrane region" description="Helical" evidence="2">
    <location>
        <begin position="215"/>
        <end position="235"/>
    </location>
</feature>
<evidence type="ECO:0000313" key="5">
    <source>
        <dbReference type="Proteomes" id="UP001595685"/>
    </source>
</evidence>
<evidence type="ECO:0000256" key="2">
    <source>
        <dbReference type="SAM" id="Phobius"/>
    </source>
</evidence>
<feature type="region of interest" description="Disordered" evidence="1">
    <location>
        <begin position="417"/>
        <end position="454"/>
    </location>
</feature>
<feature type="transmembrane region" description="Helical" evidence="2">
    <location>
        <begin position="354"/>
        <end position="373"/>
    </location>
</feature>
<organism evidence="4 5">
    <name type="scientific">Aquipuribacter hungaricus</name>
    <dbReference type="NCBI Taxonomy" id="545624"/>
    <lineage>
        <taxon>Bacteria</taxon>
        <taxon>Bacillati</taxon>
        <taxon>Actinomycetota</taxon>
        <taxon>Actinomycetes</taxon>
        <taxon>Micrococcales</taxon>
        <taxon>Intrasporangiaceae</taxon>
        <taxon>Aquipuribacter</taxon>
    </lineage>
</organism>
<feature type="transmembrane region" description="Helical" evidence="2">
    <location>
        <begin position="149"/>
        <end position="166"/>
    </location>
</feature>
<dbReference type="Pfam" id="PF04235">
    <property type="entry name" value="DUF418"/>
    <property type="match status" value="1"/>
</dbReference>
<keyword evidence="2" id="KW-0812">Transmembrane</keyword>
<feature type="transmembrane region" description="Helical" evidence="2">
    <location>
        <begin position="255"/>
        <end position="276"/>
    </location>
</feature>
<dbReference type="RefSeq" id="WP_376985593.1">
    <property type="nucleotide sequence ID" value="NZ_JBHRWW010000009.1"/>
</dbReference>
<evidence type="ECO:0000259" key="3">
    <source>
        <dbReference type="Pfam" id="PF04235"/>
    </source>
</evidence>
<feature type="transmembrane region" description="Helical" evidence="2">
    <location>
        <begin position="173"/>
        <end position="195"/>
    </location>
</feature>
<feature type="transmembrane region" description="Helical" evidence="2">
    <location>
        <begin position="379"/>
        <end position="403"/>
    </location>
</feature>
<feature type="transmembrane region" description="Helical" evidence="2">
    <location>
        <begin position="34"/>
        <end position="57"/>
    </location>
</feature>
<proteinExistence type="predicted"/>
<feature type="compositionally biased region" description="Basic and acidic residues" evidence="1">
    <location>
        <begin position="445"/>
        <end position="454"/>
    </location>
</feature>
<keyword evidence="2" id="KW-1133">Transmembrane helix</keyword>
<dbReference type="PANTHER" id="PTHR30590">
    <property type="entry name" value="INNER MEMBRANE PROTEIN"/>
    <property type="match status" value="1"/>
</dbReference>
<dbReference type="InterPro" id="IPR007349">
    <property type="entry name" value="DUF418"/>
</dbReference>
<gene>
    <name evidence="4" type="ORF">ACFOLH_13345</name>
</gene>
<feature type="transmembrane region" description="Helical" evidence="2">
    <location>
        <begin position="296"/>
        <end position="315"/>
    </location>
</feature>